<sequence>MAQLELVKSQAKAVQLTKDYYNRVRKAVQFKGRNCKTIVVTSVSPGEGKTTVSLNLALSFARAGFQTLLLDADAGNSAFSNFFSSPAEDNKGLVDFFAGKSELSDIICETDAEHLVVLPAGSSNADQADLDLLQSADFSQLIEAVSDLYDYVIIDTPSIGLGLDAAVVAQNADASILVAEAGSTKRRFLIKAKNQLQQSGSAFLGVVLNRAEIDSDSYGPYGAYGKPIKKQPAKKGKK</sequence>
<dbReference type="PANTHER" id="PTHR32309:SF13">
    <property type="entry name" value="FERRIC ENTEROBACTIN TRANSPORT PROTEIN FEPE"/>
    <property type="match status" value="1"/>
</dbReference>
<dbReference type="EMBL" id="CP014699">
    <property type="protein sequence ID" value="AND79467.1"/>
    <property type="molecule type" value="Genomic_DNA"/>
</dbReference>
<evidence type="ECO:0000256" key="13">
    <source>
        <dbReference type="ARBA" id="ARBA00051245"/>
    </source>
</evidence>
<keyword evidence="9" id="KW-0972">Capsule biogenesis/degradation</keyword>
<dbReference type="STRING" id="1811193.A0O21_05210"/>
<dbReference type="GO" id="GO:0004715">
    <property type="term" value="F:non-membrane spanning protein tyrosine kinase activity"/>
    <property type="evidence" value="ECO:0007669"/>
    <property type="project" value="UniProtKB-EC"/>
</dbReference>
<evidence type="ECO:0000256" key="4">
    <source>
        <dbReference type="ARBA" id="ARBA00019200"/>
    </source>
</evidence>
<dbReference type="EC" id="2.7.10.2" evidence="3"/>
<evidence type="ECO:0000313" key="16">
    <source>
        <dbReference type="Proteomes" id="UP000077317"/>
    </source>
</evidence>
<evidence type="ECO:0000256" key="7">
    <source>
        <dbReference type="ARBA" id="ARBA00022777"/>
    </source>
</evidence>
<keyword evidence="5" id="KW-0808">Transferase</keyword>
<dbReference type="Gene3D" id="3.40.50.300">
    <property type="entry name" value="P-loop containing nucleotide triphosphate hydrolases"/>
    <property type="match status" value="1"/>
</dbReference>
<dbReference type="OrthoDB" id="9794577at2"/>
<protein>
    <recommendedName>
        <fullName evidence="4">Tyrosine-protein kinase CpsD</fullName>
        <ecNumber evidence="3">2.7.10.2</ecNumber>
    </recommendedName>
</protein>
<dbReference type="Proteomes" id="UP000077317">
    <property type="component" value="Chromosome"/>
</dbReference>
<gene>
    <name evidence="15" type="ORF">A0O21_05210</name>
</gene>
<evidence type="ECO:0000256" key="9">
    <source>
        <dbReference type="ARBA" id="ARBA00022903"/>
    </source>
</evidence>
<dbReference type="RefSeq" id="WP_067062341.1">
    <property type="nucleotide sequence ID" value="NZ_CP014699.1"/>
</dbReference>
<evidence type="ECO:0000256" key="8">
    <source>
        <dbReference type="ARBA" id="ARBA00022840"/>
    </source>
</evidence>
<keyword evidence="11" id="KW-0270">Exopolysaccharide synthesis</keyword>
<dbReference type="GO" id="GO:0045227">
    <property type="term" value="P:capsule polysaccharide biosynthetic process"/>
    <property type="evidence" value="ECO:0007669"/>
    <property type="project" value="UniProtKB-UniPathway"/>
</dbReference>
<evidence type="ECO:0000313" key="15">
    <source>
        <dbReference type="EMBL" id="AND79467.1"/>
    </source>
</evidence>
<evidence type="ECO:0000256" key="2">
    <source>
        <dbReference type="ARBA" id="ARBA00007316"/>
    </source>
</evidence>
<keyword evidence="6" id="KW-0547">Nucleotide-binding</keyword>
<organism evidence="15 16">
    <name type="scientific">Streptococcus pantholopis</name>
    <dbReference type="NCBI Taxonomy" id="1811193"/>
    <lineage>
        <taxon>Bacteria</taxon>
        <taxon>Bacillati</taxon>
        <taxon>Bacillota</taxon>
        <taxon>Bacilli</taxon>
        <taxon>Lactobacillales</taxon>
        <taxon>Streptococcaceae</taxon>
        <taxon>Streptococcus</taxon>
    </lineage>
</organism>
<comment type="function">
    <text evidence="12">Involved in the regulation of capsular polysaccharide biosynthesis. Autophosphorylation of CpsD attenuates its activity and reduces the level of encapsulation. May be part of a complex that directs the coordinated polymerization and export to the cell surface of the capsular polysaccharide.</text>
</comment>
<reference evidence="15 16" key="1">
    <citation type="journal article" date="2016" name="Int. J. Syst. Evol. Microbiol.">
        <title>Streptococcuspantholopis sp. nov., isolated from faeces of the Tibetan antelope (Pantholops hodgsonii).</title>
        <authorList>
            <person name="Bai X."/>
            <person name="Xiong Y."/>
            <person name="Lu S."/>
            <person name="Jin D."/>
            <person name="Lai X."/>
            <person name="Yang J."/>
            <person name="Niu L."/>
            <person name="Hu S."/>
            <person name="Meng X."/>
            <person name="Pu J."/>
            <person name="Ye C."/>
            <person name="Xu J."/>
        </authorList>
    </citation>
    <scope>NUCLEOTIDE SEQUENCE [LARGE SCALE GENOMIC DNA]</scope>
    <source>
        <strain evidence="15 16">TA 26</strain>
    </source>
</reference>
<dbReference type="CDD" id="cd05387">
    <property type="entry name" value="BY-kinase"/>
    <property type="match status" value="1"/>
</dbReference>
<evidence type="ECO:0000259" key="14">
    <source>
        <dbReference type="Pfam" id="PF13614"/>
    </source>
</evidence>
<evidence type="ECO:0000256" key="1">
    <source>
        <dbReference type="ARBA" id="ARBA00005132"/>
    </source>
</evidence>
<dbReference type="GO" id="GO:0005524">
    <property type="term" value="F:ATP binding"/>
    <property type="evidence" value="ECO:0007669"/>
    <property type="project" value="UniProtKB-KW"/>
</dbReference>
<proteinExistence type="inferred from homology"/>
<dbReference type="InterPro" id="IPR025669">
    <property type="entry name" value="AAA_dom"/>
</dbReference>
<keyword evidence="16" id="KW-1185">Reference proteome</keyword>
<evidence type="ECO:0000256" key="12">
    <source>
        <dbReference type="ARBA" id="ARBA00024964"/>
    </source>
</evidence>
<dbReference type="UniPathway" id="UPA00934"/>
<evidence type="ECO:0000256" key="6">
    <source>
        <dbReference type="ARBA" id="ARBA00022741"/>
    </source>
</evidence>
<evidence type="ECO:0000256" key="5">
    <source>
        <dbReference type="ARBA" id="ARBA00022679"/>
    </source>
</evidence>
<dbReference type="SUPFAM" id="SSF52540">
    <property type="entry name" value="P-loop containing nucleoside triphosphate hydrolases"/>
    <property type="match status" value="1"/>
</dbReference>
<comment type="pathway">
    <text evidence="1">Capsule biogenesis; capsule polysaccharide biosynthesis.</text>
</comment>
<comment type="similarity">
    <text evidence="2">Belongs to the CpsD/CapB family.</text>
</comment>
<keyword evidence="8" id="KW-0067">ATP-binding</keyword>
<name>A0A172Q7S1_9STRE</name>
<reference evidence="16" key="2">
    <citation type="submission" date="2016-03" db="EMBL/GenBank/DDBJ databases">
        <title>Streptococcus antelopensis sp. nov., isolated from the feces of the Tibetan antelope (Pantholops hodgsonii) in Hoh Xil National Nature Reserve, Qinghai, China.</title>
        <authorList>
            <person name="Bai X."/>
        </authorList>
    </citation>
    <scope>NUCLEOTIDE SEQUENCE [LARGE SCALE GENOMIC DNA]</scope>
    <source>
        <strain evidence="16">TA 26</strain>
    </source>
</reference>
<evidence type="ECO:0000256" key="10">
    <source>
        <dbReference type="ARBA" id="ARBA00023137"/>
    </source>
</evidence>
<dbReference type="KEGG" id="spat:A0O21_05210"/>
<dbReference type="PANTHER" id="PTHR32309">
    <property type="entry name" value="TYROSINE-PROTEIN KINASE"/>
    <property type="match status" value="1"/>
</dbReference>
<dbReference type="InterPro" id="IPR027417">
    <property type="entry name" value="P-loop_NTPase"/>
</dbReference>
<dbReference type="GO" id="GO:0005886">
    <property type="term" value="C:plasma membrane"/>
    <property type="evidence" value="ECO:0007669"/>
    <property type="project" value="TreeGrafter"/>
</dbReference>
<dbReference type="AlphaFoldDB" id="A0A172Q7S1"/>
<feature type="domain" description="AAA" evidence="14">
    <location>
        <begin position="36"/>
        <end position="169"/>
    </location>
</feature>
<keyword evidence="10" id="KW-0829">Tyrosine-protein kinase</keyword>
<accession>A0A172Q7S1</accession>
<keyword evidence="7 15" id="KW-0418">Kinase</keyword>
<evidence type="ECO:0000256" key="3">
    <source>
        <dbReference type="ARBA" id="ARBA00011903"/>
    </source>
</evidence>
<comment type="catalytic activity">
    <reaction evidence="13">
        <text>L-tyrosyl-[protein] + ATP = O-phospho-L-tyrosyl-[protein] + ADP + H(+)</text>
        <dbReference type="Rhea" id="RHEA:10596"/>
        <dbReference type="Rhea" id="RHEA-COMP:10136"/>
        <dbReference type="Rhea" id="RHEA-COMP:20101"/>
        <dbReference type="ChEBI" id="CHEBI:15378"/>
        <dbReference type="ChEBI" id="CHEBI:30616"/>
        <dbReference type="ChEBI" id="CHEBI:46858"/>
        <dbReference type="ChEBI" id="CHEBI:61978"/>
        <dbReference type="ChEBI" id="CHEBI:456216"/>
        <dbReference type="EC" id="2.7.10.2"/>
    </reaction>
</comment>
<dbReference type="Pfam" id="PF13614">
    <property type="entry name" value="AAA_31"/>
    <property type="match status" value="1"/>
</dbReference>
<dbReference type="InterPro" id="IPR005702">
    <property type="entry name" value="Wzc-like_C"/>
</dbReference>
<dbReference type="NCBIfam" id="TIGR01007">
    <property type="entry name" value="eps_fam"/>
    <property type="match status" value="1"/>
</dbReference>
<dbReference type="InterPro" id="IPR050445">
    <property type="entry name" value="Bact_polysacc_biosynth/exp"/>
</dbReference>
<evidence type="ECO:0000256" key="11">
    <source>
        <dbReference type="ARBA" id="ARBA00023169"/>
    </source>
</evidence>